<dbReference type="PANTHER" id="PTHR31896">
    <property type="entry name" value="FAMILY REGULATORY PROTEIN, PUTATIVE (AFU_ORTHOLOGUE AFUA_3G14730)-RELATED"/>
    <property type="match status" value="1"/>
</dbReference>
<comment type="caution">
    <text evidence="3">The sequence shown here is derived from an EMBL/GenBank/DDBJ whole genome shotgun (WGS) entry which is preliminary data.</text>
</comment>
<dbReference type="Gene3D" id="3.30.559.10">
    <property type="entry name" value="Chloramphenicol acetyltransferase-like domain"/>
    <property type="match status" value="2"/>
</dbReference>
<proteinExistence type="predicted"/>
<dbReference type="InterPro" id="IPR051283">
    <property type="entry name" value="Sec_Metabolite_Acyltrans"/>
</dbReference>
<dbReference type="InterPro" id="IPR054710">
    <property type="entry name" value="Tri101-like_N"/>
</dbReference>
<gene>
    <name evidence="3" type="ORF">TRICI_005126</name>
</gene>
<dbReference type="AlphaFoldDB" id="A0A642UVS0"/>
<dbReference type="PANTHER" id="PTHR31896:SF64">
    <property type="entry name" value="TRICHOTHECENE 3-O-ACETYLTRANSFERASE"/>
    <property type="match status" value="1"/>
</dbReference>
<dbReference type="OrthoDB" id="1862401at2759"/>
<evidence type="ECO:0000259" key="2">
    <source>
        <dbReference type="Pfam" id="PF22664"/>
    </source>
</evidence>
<keyword evidence="4" id="KW-1185">Reference proteome</keyword>
<evidence type="ECO:0000313" key="3">
    <source>
        <dbReference type="EMBL" id="KAA8906626.1"/>
    </source>
</evidence>
<organism evidence="3 4">
    <name type="scientific">Trichomonascus ciferrii</name>
    <dbReference type="NCBI Taxonomy" id="44093"/>
    <lineage>
        <taxon>Eukaryota</taxon>
        <taxon>Fungi</taxon>
        <taxon>Dikarya</taxon>
        <taxon>Ascomycota</taxon>
        <taxon>Saccharomycotina</taxon>
        <taxon>Dipodascomycetes</taxon>
        <taxon>Dipodascales</taxon>
        <taxon>Trichomonascaceae</taxon>
        <taxon>Trichomonascus</taxon>
        <taxon>Trichomonascus ciferrii complex</taxon>
    </lineage>
</organism>
<protein>
    <recommendedName>
        <fullName evidence="2">Trichothecene 3-O-acetyltransferase-like N-terminal domain-containing protein</fullName>
    </recommendedName>
</protein>
<accession>A0A642UVS0</accession>
<keyword evidence="1" id="KW-0808">Transferase</keyword>
<evidence type="ECO:0000313" key="4">
    <source>
        <dbReference type="Proteomes" id="UP000761534"/>
    </source>
</evidence>
<dbReference type="Proteomes" id="UP000761534">
    <property type="component" value="Unassembled WGS sequence"/>
</dbReference>
<evidence type="ECO:0000256" key="1">
    <source>
        <dbReference type="ARBA" id="ARBA00022679"/>
    </source>
</evidence>
<dbReference type="EMBL" id="SWFS01000394">
    <property type="protein sequence ID" value="KAA8906626.1"/>
    <property type="molecule type" value="Genomic_DNA"/>
</dbReference>
<dbReference type="GO" id="GO:0016740">
    <property type="term" value="F:transferase activity"/>
    <property type="evidence" value="ECO:0007669"/>
    <property type="project" value="UniProtKB-KW"/>
</dbReference>
<dbReference type="InterPro" id="IPR023213">
    <property type="entry name" value="CAT-like_dom_sf"/>
</dbReference>
<sequence length="444" mass="49167">MDIEIEYIGQQTLLKLFTPVCLCYSIDDRTKDSDVVGKLENGLARLVTSFLWVSGHIVTEDANEKNSGLMKIKPFKERPVLVVKDFRNDPNAPTMEALRLANFPMKMLDENTLCPLTTMPKGPNAIFPVLSLQANFIEGGLILSVVAAHNAMDFVGQGHLIRLLSKACNGEDFTKEEMEWGNSVRTEIVPLLDDAAGITKELDRSLRTSTSSFAPASNPGDCVWRTFIFNRKSLEQIKALANDTLPSSTEFISTDDAVSALIWQAVTRARLPRLDPEEETICGRACDVRSYLNVSKCYPGVLQNMVYSIFTFKQLVSSSLGVIASDLRSKLNPSAVARNTQAIATHLANTANKNVSFTSSIEQAKDIMLSSWAKVDLYDKIDFNLGLGMPESVQRPDFVPVEGLLYLLPRKPNGDIYLVACLHHHDMNNLSADHTFLKYAQSLG</sequence>
<name>A0A642UVS0_9ASCO</name>
<feature type="domain" description="Trichothecene 3-O-acetyltransferase-like N-terminal" evidence="2">
    <location>
        <begin position="16"/>
        <end position="168"/>
    </location>
</feature>
<dbReference type="VEuPathDB" id="FungiDB:TRICI_005126"/>
<dbReference type="Pfam" id="PF22664">
    <property type="entry name" value="TRI-like_N"/>
    <property type="match status" value="1"/>
</dbReference>
<reference evidence="3" key="1">
    <citation type="journal article" date="2019" name="G3 (Bethesda)">
        <title>Genome Assemblies of Two Rare Opportunistic Yeast Pathogens: Diutina rugosa (syn. Candida rugosa) and Trichomonascus ciferrii (syn. Candida ciferrii).</title>
        <authorList>
            <person name="Mixao V."/>
            <person name="Saus E."/>
            <person name="Hansen A.P."/>
            <person name="Lass-Florl C."/>
            <person name="Gabaldon T."/>
        </authorList>
    </citation>
    <scope>NUCLEOTIDE SEQUENCE</scope>
    <source>
        <strain evidence="3">CBS 4856</strain>
    </source>
</reference>